<feature type="domain" description="F-box" evidence="1">
    <location>
        <begin position="22"/>
        <end position="66"/>
    </location>
</feature>
<reference evidence="3" key="1">
    <citation type="journal article" date="2018" name="Nat. Microbiol.">
        <title>Leveraging single-cell genomics to expand the fungal tree of life.</title>
        <authorList>
            <person name="Ahrendt S.R."/>
            <person name="Quandt C.A."/>
            <person name="Ciobanu D."/>
            <person name="Clum A."/>
            <person name="Salamov A."/>
            <person name="Andreopoulos B."/>
            <person name="Cheng J.F."/>
            <person name="Woyke T."/>
            <person name="Pelin A."/>
            <person name="Henrissat B."/>
            <person name="Reynolds N.K."/>
            <person name="Benny G.L."/>
            <person name="Smith M.E."/>
            <person name="James T.Y."/>
            <person name="Grigoriev I.V."/>
        </authorList>
    </citation>
    <scope>NUCLEOTIDE SEQUENCE [LARGE SCALE GENOMIC DNA]</scope>
</reference>
<dbReference type="SUPFAM" id="SSF52047">
    <property type="entry name" value="RNI-like"/>
    <property type="match status" value="1"/>
</dbReference>
<sequence length="473" mass="52468">MTQSVTVTFSPSHTLARKRHFLPNEILVPILRSLWDEHSSLRLRTLASASLVCRAWAPAASELLWMDPGPQSIKRLERLARANEFSKARRFRQCGEAVLRLDLVEDPGSRWSRSRVAATLVPTTTRFSRLRSIRISCSNGAVPLAWMCALFRASPSLVAFEMHADLDCPTRYNGLAQIMATEDWKAMIEGVGRLQVLRLDVPNQRFRGVPFESVTRALCQIYAAARDALREVDFYGFSDISTLQDIATTCPSLETILGHRTCASAQVPFEWATHLPALRRADLSRASGYLIDRGVILLASNCPHLVELDLAGLIITNAALEALANVPDTHAPLRALGLSDSPHISAAAVNHLLRARGAHLTRLDVSGNDWVDETLIPVISQHCARISHLKFGFISQGFEGVDDAAIGRLLRGMVAACKKLMLVDFVAPRFREDRETVDPWEAELGKFRADDCGWTVVDRLDVSKLPGMPHVCW</sequence>
<dbReference type="EMBL" id="KZ997064">
    <property type="protein sequence ID" value="RKO87929.1"/>
    <property type="molecule type" value="Genomic_DNA"/>
</dbReference>
<dbReference type="PANTHER" id="PTHR13318:SF190">
    <property type="entry name" value="PARTNER OF PAIRED, ISOFORM B"/>
    <property type="match status" value="1"/>
</dbReference>
<dbReference type="AlphaFoldDB" id="A0A4P9W655"/>
<keyword evidence="3" id="KW-1185">Reference proteome</keyword>
<gene>
    <name evidence="2" type="ORF">BDK51DRAFT_40055</name>
</gene>
<dbReference type="GO" id="GO:0031146">
    <property type="term" value="P:SCF-dependent proteasomal ubiquitin-dependent protein catabolic process"/>
    <property type="evidence" value="ECO:0007669"/>
    <property type="project" value="TreeGrafter"/>
</dbReference>
<evidence type="ECO:0000313" key="3">
    <source>
        <dbReference type="Proteomes" id="UP000269721"/>
    </source>
</evidence>
<dbReference type="Pfam" id="PF12937">
    <property type="entry name" value="F-box-like"/>
    <property type="match status" value="1"/>
</dbReference>
<dbReference type="OrthoDB" id="421226at2759"/>
<dbReference type="Proteomes" id="UP000269721">
    <property type="component" value="Unassembled WGS sequence"/>
</dbReference>
<dbReference type="GO" id="GO:0019005">
    <property type="term" value="C:SCF ubiquitin ligase complex"/>
    <property type="evidence" value="ECO:0007669"/>
    <property type="project" value="TreeGrafter"/>
</dbReference>
<dbReference type="Gene3D" id="3.80.10.10">
    <property type="entry name" value="Ribonuclease Inhibitor"/>
    <property type="match status" value="1"/>
</dbReference>
<organism evidence="2 3">
    <name type="scientific">Blyttiomyces helicus</name>
    <dbReference type="NCBI Taxonomy" id="388810"/>
    <lineage>
        <taxon>Eukaryota</taxon>
        <taxon>Fungi</taxon>
        <taxon>Fungi incertae sedis</taxon>
        <taxon>Chytridiomycota</taxon>
        <taxon>Chytridiomycota incertae sedis</taxon>
        <taxon>Chytridiomycetes</taxon>
        <taxon>Chytridiomycetes incertae sedis</taxon>
        <taxon>Blyttiomyces</taxon>
    </lineage>
</organism>
<evidence type="ECO:0000313" key="2">
    <source>
        <dbReference type="EMBL" id="RKO87929.1"/>
    </source>
</evidence>
<dbReference type="InterPro" id="IPR001810">
    <property type="entry name" value="F-box_dom"/>
</dbReference>
<dbReference type="PANTHER" id="PTHR13318">
    <property type="entry name" value="PARTNER OF PAIRED, ISOFORM B-RELATED"/>
    <property type="match status" value="1"/>
</dbReference>
<name>A0A4P9W655_9FUNG</name>
<proteinExistence type="predicted"/>
<protein>
    <recommendedName>
        <fullName evidence="1">F-box domain-containing protein</fullName>
    </recommendedName>
</protein>
<accession>A0A4P9W655</accession>
<evidence type="ECO:0000259" key="1">
    <source>
        <dbReference type="Pfam" id="PF12937"/>
    </source>
</evidence>
<dbReference type="InterPro" id="IPR032675">
    <property type="entry name" value="LRR_dom_sf"/>
</dbReference>